<evidence type="ECO:0008006" key="5">
    <source>
        <dbReference type="Google" id="ProtNLM"/>
    </source>
</evidence>
<dbReference type="OrthoDB" id="9102188at2"/>
<feature type="signal peptide" evidence="2">
    <location>
        <begin position="1"/>
        <end position="17"/>
    </location>
</feature>
<feature type="region of interest" description="Disordered" evidence="1">
    <location>
        <begin position="23"/>
        <end position="76"/>
    </location>
</feature>
<dbReference type="RefSeq" id="WP_055549178.1">
    <property type="nucleotide sequence ID" value="NZ_CP023699.1"/>
</dbReference>
<organism evidence="3 4">
    <name type="scientific">Streptomyces kanamyceticus</name>
    <dbReference type="NCBI Taxonomy" id="1967"/>
    <lineage>
        <taxon>Bacteria</taxon>
        <taxon>Bacillati</taxon>
        <taxon>Actinomycetota</taxon>
        <taxon>Actinomycetes</taxon>
        <taxon>Kitasatosporales</taxon>
        <taxon>Streptomycetaceae</taxon>
        <taxon>Streptomyces</taxon>
    </lineage>
</organism>
<evidence type="ECO:0000313" key="3">
    <source>
        <dbReference type="EMBL" id="QEU90855.1"/>
    </source>
</evidence>
<evidence type="ECO:0000256" key="2">
    <source>
        <dbReference type="SAM" id="SignalP"/>
    </source>
</evidence>
<keyword evidence="2" id="KW-0732">Signal</keyword>
<name>A0A5J6GA81_STRKN</name>
<dbReference type="KEGG" id="ska:CP970_08040"/>
<dbReference type="PROSITE" id="PS51257">
    <property type="entry name" value="PROKAR_LIPOPROTEIN"/>
    <property type="match status" value="1"/>
</dbReference>
<keyword evidence="4" id="KW-1185">Reference proteome</keyword>
<feature type="chain" id="PRO_5038451018" description="Lipoprotein" evidence="2">
    <location>
        <begin position="18"/>
        <end position="225"/>
    </location>
</feature>
<dbReference type="EMBL" id="CP023699">
    <property type="protein sequence ID" value="QEU90855.1"/>
    <property type="molecule type" value="Genomic_DNA"/>
</dbReference>
<dbReference type="Proteomes" id="UP000325529">
    <property type="component" value="Chromosome"/>
</dbReference>
<sequence length="225" mass="23196">MALARTSAVGLSLVAAAAAAGVAGCSGSSGTHSGSSPSTRSASSSPASSPAGGGSSQAGPAPTESNPPGDIPDNQVYVAYRPGSAFTGFNGFTVKVPEGWARTEKGATTVFTDKLNTVRITSGTATARPTVDAVTHTVAPQLKDQVAKFATPKVTEVSRHAGRVVRLTYQGDSAKDPVTGKVVRDAFERYAFFRQGHEVDVTLSGPLNADNVDPWRIVSDSFAWR</sequence>
<evidence type="ECO:0000313" key="4">
    <source>
        <dbReference type="Proteomes" id="UP000325529"/>
    </source>
</evidence>
<proteinExistence type="predicted"/>
<feature type="compositionally biased region" description="Low complexity" evidence="1">
    <location>
        <begin position="23"/>
        <end position="50"/>
    </location>
</feature>
<reference evidence="3 4" key="1">
    <citation type="submission" date="2017-09" db="EMBL/GenBank/DDBJ databases">
        <authorList>
            <person name="Lee N."/>
            <person name="Cho B.-K."/>
        </authorList>
    </citation>
    <scope>NUCLEOTIDE SEQUENCE [LARGE SCALE GENOMIC DNA]</scope>
    <source>
        <strain evidence="3 4">ATCC 12853</strain>
    </source>
</reference>
<protein>
    <recommendedName>
        <fullName evidence="5">Lipoprotein</fullName>
    </recommendedName>
</protein>
<evidence type="ECO:0000256" key="1">
    <source>
        <dbReference type="SAM" id="MobiDB-lite"/>
    </source>
</evidence>
<accession>A0A5J6GA81</accession>
<dbReference type="AlphaFoldDB" id="A0A5J6GA81"/>
<gene>
    <name evidence="3" type="ORF">CP970_08040</name>
</gene>